<name>A0AAE0RGG4_9TELE</name>
<keyword evidence="2" id="KW-1185">Reference proteome</keyword>
<dbReference type="Proteomes" id="UP001274896">
    <property type="component" value="Unassembled WGS sequence"/>
</dbReference>
<proteinExistence type="predicted"/>
<evidence type="ECO:0000313" key="2">
    <source>
        <dbReference type="Proteomes" id="UP001274896"/>
    </source>
</evidence>
<comment type="caution">
    <text evidence="1">The sequence shown here is derived from an EMBL/GenBank/DDBJ whole genome shotgun (WGS) entry which is preliminary data.</text>
</comment>
<dbReference type="PANTHER" id="PTHR45913">
    <property type="entry name" value="EPM2A-INTERACTING PROTEIN 1"/>
    <property type="match status" value="1"/>
</dbReference>
<dbReference type="SUPFAM" id="SSF53098">
    <property type="entry name" value="Ribonuclease H-like"/>
    <property type="match status" value="1"/>
</dbReference>
<accession>A0AAE0RGG4</accession>
<reference evidence="1" key="1">
    <citation type="submission" date="2023-06" db="EMBL/GenBank/DDBJ databases">
        <title>Male Hemibagrus guttatus genome.</title>
        <authorList>
            <person name="Bian C."/>
        </authorList>
    </citation>
    <scope>NUCLEOTIDE SEQUENCE</scope>
    <source>
        <strain evidence="1">Male_cb2023</strain>
        <tissue evidence="1">Muscle</tissue>
    </source>
</reference>
<protein>
    <submittedName>
        <fullName evidence="1">Uncharacterized protein</fullName>
    </submittedName>
</protein>
<evidence type="ECO:0000313" key="1">
    <source>
        <dbReference type="EMBL" id="KAK3553641.1"/>
    </source>
</evidence>
<sequence>MMIIANTILKDEKNGTDLISTLSDVQLGASTMARRVSAMSGNLADQLDRDLAKCRWFSIQCDGSVDSSSTAQLLVFIRMVFEDFSTREELLTLLPLKTTTRGVDIYNTVKEFFVQKKVPLEKLVAVTTDGAPAMIGRQTGFIAHCKADPDFPKFLHYHCIIHQQALCAKVIGFGHVMTPVVKIINICSKAKQHRIFKVLLEELSAEYGDLLLHAEIRWLSRGRVLHRFLSLLGEIKEFMQSKGEDISLLEDTEWTLDLAFLTDITGKLNHLNCELQGKGKTVVDMISALNAFKPKMNIFSVGLQRKKVLHFPSVQSVLKDNASASETFDKVAEKYCEVINRLGQEFENRFCDLDQLEPCVSFISNPFMNVDTTCFAEQLSTTFNLDAGQVEIEIITLQNDLHLKAYQAAPNFWCLVDTEKYSGVCTAAMKVASLFGSTYLCESAFSDMNFIKNKHRTRLTDAHLKDSLTVAVSSYTPDYNTLVNSMQCQSSH</sequence>
<dbReference type="PANTHER" id="PTHR45913:SF21">
    <property type="entry name" value="DUF4371 DOMAIN-CONTAINING PROTEIN"/>
    <property type="match status" value="1"/>
</dbReference>
<dbReference type="EMBL" id="JAUCMX010000002">
    <property type="protein sequence ID" value="KAK3553641.1"/>
    <property type="molecule type" value="Genomic_DNA"/>
</dbReference>
<dbReference type="AlphaFoldDB" id="A0AAE0RGG4"/>
<dbReference type="InterPro" id="IPR012337">
    <property type="entry name" value="RNaseH-like_sf"/>
</dbReference>
<gene>
    <name evidence="1" type="ORF">QTP70_006767</name>
</gene>
<organism evidence="1 2">
    <name type="scientific">Hemibagrus guttatus</name>
    <dbReference type="NCBI Taxonomy" id="175788"/>
    <lineage>
        <taxon>Eukaryota</taxon>
        <taxon>Metazoa</taxon>
        <taxon>Chordata</taxon>
        <taxon>Craniata</taxon>
        <taxon>Vertebrata</taxon>
        <taxon>Euteleostomi</taxon>
        <taxon>Actinopterygii</taxon>
        <taxon>Neopterygii</taxon>
        <taxon>Teleostei</taxon>
        <taxon>Ostariophysi</taxon>
        <taxon>Siluriformes</taxon>
        <taxon>Bagridae</taxon>
        <taxon>Hemibagrus</taxon>
    </lineage>
</organism>